<reference evidence="1" key="1">
    <citation type="journal article" date="2020" name="Nature">
        <title>Giant virus diversity and host interactions through global metagenomics.</title>
        <authorList>
            <person name="Schulz F."/>
            <person name="Roux S."/>
            <person name="Paez-Espino D."/>
            <person name="Jungbluth S."/>
            <person name="Walsh D.A."/>
            <person name="Denef V.J."/>
            <person name="McMahon K.D."/>
            <person name="Konstantinidis K.T."/>
            <person name="Eloe-Fadrosh E.A."/>
            <person name="Kyrpides N.C."/>
            <person name="Woyke T."/>
        </authorList>
    </citation>
    <scope>NUCLEOTIDE SEQUENCE</scope>
    <source>
        <strain evidence="1">GVMAG-S-1101164-72</strain>
    </source>
</reference>
<sequence>MGELVIYIKNDKAMLESDKKVTFEQGSNWFIDDLEDSYAILEQGRIGPLLCQRVEKRPSSWTGPEYIGSETVPIRVIKEDERGRWIQIGAWNRIHWRQGQATLFDAGGDPQFIEDLNVWMFGRECSAGF</sequence>
<proteinExistence type="predicted"/>
<evidence type="ECO:0000313" key="1">
    <source>
        <dbReference type="EMBL" id="QHS81416.1"/>
    </source>
</evidence>
<name>A0A6C0AP84_9ZZZZ</name>
<protein>
    <submittedName>
        <fullName evidence="1">Uncharacterized protein</fullName>
    </submittedName>
</protein>
<dbReference type="EMBL" id="MN740758">
    <property type="protein sequence ID" value="QHS81416.1"/>
    <property type="molecule type" value="Genomic_DNA"/>
</dbReference>
<organism evidence="1">
    <name type="scientific">viral metagenome</name>
    <dbReference type="NCBI Taxonomy" id="1070528"/>
    <lineage>
        <taxon>unclassified sequences</taxon>
        <taxon>metagenomes</taxon>
        <taxon>organismal metagenomes</taxon>
    </lineage>
</organism>
<accession>A0A6C0AP84</accession>
<dbReference type="AlphaFoldDB" id="A0A6C0AP84"/>